<sequence>MSLSKRLLVADAHRQIREEGADRVKVGSSDVSVDWDSRLPCVLGPRKSRLSLFTRKQHKLLDKAKKLEGVPDLSALLKGKLPLLSKKTTSDVVPKSTNSEEAGASKGRDSVIVDEDIGAEPSALSPKKKKKSKKAKRRVTDGAPGADVPFGEAASLGDASKGSKAKKKKERKKRPREEATFPADLVGADPIEAVPEYRPKKKKTKRSVEAVPRPIADGTTPVDSAGRKSLSPGTPLEKRRRVAASEGGSRSESAASERSAPDSATRRGARSEDRVQFSYDEKTPLIFNPLRCAELTRQIRGGTREMPQIADLYFKD</sequence>
<name>A0A8S9MJQ9_BRACR</name>
<gene>
    <name evidence="2" type="ORF">F2Q68_00040249</name>
</gene>
<feature type="compositionally biased region" description="Basic residues" evidence="1">
    <location>
        <begin position="126"/>
        <end position="137"/>
    </location>
</feature>
<dbReference type="EMBL" id="QGKW02000007">
    <property type="protein sequence ID" value="KAF2617606.1"/>
    <property type="molecule type" value="Genomic_DNA"/>
</dbReference>
<dbReference type="AlphaFoldDB" id="A0A8S9MJQ9"/>
<feature type="compositionally biased region" description="Basic and acidic residues" evidence="1">
    <location>
        <begin position="269"/>
        <end position="280"/>
    </location>
</feature>
<dbReference type="Proteomes" id="UP000712281">
    <property type="component" value="Unassembled WGS sequence"/>
</dbReference>
<evidence type="ECO:0000256" key="1">
    <source>
        <dbReference type="SAM" id="MobiDB-lite"/>
    </source>
</evidence>
<feature type="compositionally biased region" description="Basic residues" evidence="1">
    <location>
        <begin position="163"/>
        <end position="174"/>
    </location>
</feature>
<evidence type="ECO:0000313" key="3">
    <source>
        <dbReference type="Proteomes" id="UP000712281"/>
    </source>
</evidence>
<feature type="compositionally biased region" description="Low complexity" evidence="1">
    <location>
        <begin position="244"/>
        <end position="258"/>
    </location>
</feature>
<accession>A0A8S9MJQ9</accession>
<evidence type="ECO:0000313" key="2">
    <source>
        <dbReference type="EMBL" id="KAF2617606.1"/>
    </source>
</evidence>
<comment type="caution">
    <text evidence="2">The sequence shown here is derived from an EMBL/GenBank/DDBJ whole genome shotgun (WGS) entry which is preliminary data.</text>
</comment>
<organism evidence="2 3">
    <name type="scientific">Brassica cretica</name>
    <name type="common">Mustard</name>
    <dbReference type="NCBI Taxonomy" id="69181"/>
    <lineage>
        <taxon>Eukaryota</taxon>
        <taxon>Viridiplantae</taxon>
        <taxon>Streptophyta</taxon>
        <taxon>Embryophyta</taxon>
        <taxon>Tracheophyta</taxon>
        <taxon>Spermatophyta</taxon>
        <taxon>Magnoliopsida</taxon>
        <taxon>eudicotyledons</taxon>
        <taxon>Gunneridae</taxon>
        <taxon>Pentapetalae</taxon>
        <taxon>rosids</taxon>
        <taxon>malvids</taxon>
        <taxon>Brassicales</taxon>
        <taxon>Brassicaceae</taxon>
        <taxon>Brassiceae</taxon>
        <taxon>Brassica</taxon>
    </lineage>
</organism>
<protein>
    <submittedName>
        <fullName evidence="2">Uncharacterized protein</fullName>
    </submittedName>
</protein>
<proteinExistence type="predicted"/>
<reference evidence="2" key="1">
    <citation type="submission" date="2019-12" db="EMBL/GenBank/DDBJ databases">
        <title>Genome sequencing and annotation of Brassica cretica.</title>
        <authorList>
            <person name="Studholme D.J."/>
            <person name="Sarris P.F."/>
        </authorList>
    </citation>
    <scope>NUCLEOTIDE SEQUENCE</scope>
    <source>
        <strain evidence="2">PFS-001/15</strain>
        <tissue evidence="2">Leaf</tissue>
    </source>
</reference>
<feature type="region of interest" description="Disordered" evidence="1">
    <location>
        <begin position="86"/>
        <end position="280"/>
    </location>
</feature>